<dbReference type="EMBL" id="GGEC01075881">
    <property type="protein sequence ID" value="MBX56365.1"/>
    <property type="molecule type" value="Transcribed_RNA"/>
</dbReference>
<protein>
    <submittedName>
        <fullName evidence="2">Pentatricopeptide repeat-containing protein At5g08305</fullName>
    </submittedName>
</protein>
<feature type="region of interest" description="Disordered" evidence="1">
    <location>
        <begin position="1"/>
        <end position="26"/>
    </location>
</feature>
<evidence type="ECO:0000313" key="2">
    <source>
        <dbReference type="EMBL" id="MBX56365.1"/>
    </source>
</evidence>
<organism evidence="2">
    <name type="scientific">Rhizophora mucronata</name>
    <name type="common">Asiatic mangrove</name>
    <dbReference type="NCBI Taxonomy" id="61149"/>
    <lineage>
        <taxon>Eukaryota</taxon>
        <taxon>Viridiplantae</taxon>
        <taxon>Streptophyta</taxon>
        <taxon>Embryophyta</taxon>
        <taxon>Tracheophyta</taxon>
        <taxon>Spermatophyta</taxon>
        <taxon>Magnoliopsida</taxon>
        <taxon>eudicotyledons</taxon>
        <taxon>Gunneridae</taxon>
        <taxon>Pentapetalae</taxon>
        <taxon>rosids</taxon>
        <taxon>fabids</taxon>
        <taxon>Malpighiales</taxon>
        <taxon>Rhizophoraceae</taxon>
        <taxon>Rhizophora</taxon>
    </lineage>
</organism>
<dbReference type="AlphaFoldDB" id="A0A2P2PNT7"/>
<feature type="compositionally biased region" description="Basic and acidic residues" evidence="1">
    <location>
        <begin position="10"/>
        <end position="26"/>
    </location>
</feature>
<accession>A0A2P2PNT7</accession>
<proteinExistence type="predicted"/>
<sequence length="91" mass="10530">MLPEPDDDAEKDRKVDTKGSSRERPKVNKRARICFSFIVDLHLSRRSVKVCAVMAFAARKQRITLKIYNVIVQQNKAERKQTRESTTRGVL</sequence>
<reference evidence="2" key="1">
    <citation type="submission" date="2018-02" db="EMBL/GenBank/DDBJ databases">
        <title>Rhizophora mucronata_Transcriptome.</title>
        <authorList>
            <person name="Meera S.P."/>
            <person name="Sreeshan A."/>
            <person name="Augustine A."/>
        </authorList>
    </citation>
    <scope>NUCLEOTIDE SEQUENCE</scope>
    <source>
        <tissue evidence="2">Leaf</tissue>
    </source>
</reference>
<evidence type="ECO:0000256" key="1">
    <source>
        <dbReference type="SAM" id="MobiDB-lite"/>
    </source>
</evidence>
<name>A0A2P2PNT7_RHIMU</name>